<dbReference type="EMBL" id="QJPH01000414">
    <property type="protein sequence ID" value="PZN74731.1"/>
    <property type="molecule type" value="Genomic_DNA"/>
</dbReference>
<dbReference type="Pfam" id="PF13231">
    <property type="entry name" value="PMT_2"/>
    <property type="match status" value="1"/>
</dbReference>
<feature type="transmembrane region" description="Helical" evidence="8">
    <location>
        <begin position="54"/>
        <end position="74"/>
    </location>
</feature>
<evidence type="ECO:0000313" key="11">
    <source>
        <dbReference type="Proteomes" id="UP000249396"/>
    </source>
</evidence>
<evidence type="ECO:0000313" key="10">
    <source>
        <dbReference type="EMBL" id="PZN74731.1"/>
    </source>
</evidence>
<feature type="domain" description="Glycosyltransferase RgtA/B/C/D-like" evidence="9">
    <location>
        <begin position="59"/>
        <end position="219"/>
    </location>
</feature>
<feature type="transmembrane region" description="Helical" evidence="8">
    <location>
        <begin position="112"/>
        <end position="131"/>
    </location>
</feature>
<dbReference type="PANTHER" id="PTHR33908:SF11">
    <property type="entry name" value="MEMBRANE PROTEIN"/>
    <property type="match status" value="1"/>
</dbReference>
<evidence type="ECO:0000256" key="3">
    <source>
        <dbReference type="ARBA" id="ARBA00022676"/>
    </source>
</evidence>
<keyword evidence="7 8" id="KW-0472">Membrane</keyword>
<name>A0A2W4QRG7_9GAMM</name>
<keyword evidence="3" id="KW-0328">Glycosyltransferase</keyword>
<dbReference type="GO" id="GO:0005886">
    <property type="term" value="C:plasma membrane"/>
    <property type="evidence" value="ECO:0007669"/>
    <property type="project" value="UniProtKB-SubCell"/>
</dbReference>
<evidence type="ECO:0000259" key="9">
    <source>
        <dbReference type="Pfam" id="PF13231"/>
    </source>
</evidence>
<evidence type="ECO:0000256" key="8">
    <source>
        <dbReference type="SAM" id="Phobius"/>
    </source>
</evidence>
<gene>
    <name evidence="10" type="ORF">DM484_20535</name>
</gene>
<feature type="transmembrane region" description="Helical" evidence="8">
    <location>
        <begin position="285"/>
        <end position="304"/>
    </location>
</feature>
<organism evidence="10 11">
    <name type="scientific">Candidatus Methylumidiphilus alinenensis</name>
    <dbReference type="NCBI Taxonomy" id="2202197"/>
    <lineage>
        <taxon>Bacteria</taxon>
        <taxon>Pseudomonadati</taxon>
        <taxon>Pseudomonadota</taxon>
        <taxon>Gammaproteobacteria</taxon>
        <taxon>Methylococcales</taxon>
        <taxon>Candidatus Methylumidiphilus</taxon>
    </lineage>
</organism>
<keyword evidence="4" id="KW-0808">Transferase</keyword>
<evidence type="ECO:0000256" key="5">
    <source>
        <dbReference type="ARBA" id="ARBA00022692"/>
    </source>
</evidence>
<evidence type="ECO:0000256" key="4">
    <source>
        <dbReference type="ARBA" id="ARBA00022679"/>
    </source>
</evidence>
<dbReference type="InterPro" id="IPR038731">
    <property type="entry name" value="RgtA/B/C-like"/>
</dbReference>
<feature type="transmembrane region" description="Helical" evidence="8">
    <location>
        <begin position="310"/>
        <end position="329"/>
    </location>
</feature>
<feature type="transmembrane region" description="Helical" evidence="8">
    <location>
        <begin position="250"/>
        <end position="273"/>
    </location>
</feature>
<keyword evidence="5 8" id="KW-0812">Transmembrane</keyword>
<keyword evidence="6 8" id="KW-1133">Transmembrane helix</keyword>
<dbReference type="GO" id="GO:0009103">
    <property type="term" value="P:lipopolysaccharide biosynthetic process"/>
    <property type="evidence" value="ECO:0007669"/>
    <property type="project" value="UniProtKB-ARBA"/>
</dbReference>
<feature type="transmembrane region" description="Helical" evidence="8">
    <location>
        <begin position="200"/>
        <end position="219"/>
    </location>
</feature>
<evidence type="ECO:0000256" key="1">
    <source>
        <dbReference type="ARBA" id="ARBA00004651"/>
    </source>
</evidence>
<dbReference type="AlphaFoldDB" id="A0A2W4QRG7"/>
<accession>A0A2W4QRG7</accession>
<dbReference type="GO" id="GO:0016763">
    <property type="term" value="F:pentosyltransferase activity"/>
    <property type="evidence" value="ECO:0007669"/>
    <property type="project" value="TreeGrafter"/>
</dbReference>
<feature type="transmembrane region" description="Helical" evidence="8">
    <location>
        <begin position="157"/>
        <end position="188"/>
    </location>
</feature>
<comment type="subcellular location">
    <subcellularLocation>
        <location evidence="1">Cell membrane</location>
        <topology evidence="1">Multi-pass membrane protein</topology>
    </subcellularLocation>
</comment>
<sequence>MDTHSCNENLGKRSLPILAIGSVLLLTIIRLILAGKTELIPEESYYWTYSQHPALSYFDHPPMVAWMIALGTGVFGNTELGVRIATITLWPASAVLLFLTGSSWFGIKTASLAVLLFCLCPVFVGVGFIVTPDSPLVFFWLLTLYAVTKALSSSRSVFWLLAGLGFGCAMLSKYTAVMLAASLFLFLLLSQNYRFWLLRYPPWLALLIGIAVFSPVIIWNSQHQWASFLFQSTRTEVGNNDPLRVESGTFWLYQLWALTPLMFGLFAYTLAPAIRRGWIKREDNWNFSMSFALPLFLVFVLASFKTKGHINWTAPAYLSWSLAAAAVFLQVEDIWRTLRPSLWRLMVGVAVVLCVSTNALVHTSLALGVPQRFALKSAGGWQSLSREVNNARIELDQSTGKQAFILGADKYNIAAETGFYLREPVDIVNDYALGTGGLGYRFWMDLKKLEGRPAIVIFEQDKMGPFSLAWIKQHFARVGELEPVEVKGDGLQTRKVYLLRCYDYSYSAFNIR</sequence>
<comment type="caution">
    <text evidence="10">The sequence shown here is derived from an EMBL/GenBank/DDBJ whole genome shotgun (WGS) entry which is preliminary data.</text>
</comment>
<feature type="transmembrane region" description="Helical" evidence="8">
    <location>
        <begin position="341"/>
        <end position="361"/>
    </location>
</feature>
<reference evidence="10 11" key="1">
    <citation type="journal article" date="2018" name="Aquat. Microb. Ecol.">
        <title>Gammaproteobacterial methanotrophs dominate.</title>
        <authorList>
            <person name="Rissanen A.J."/>
            <person name="Saarenheimo J."/>
            <person name="Tiirola M."/>
            <person name="Peura S."/>
            <person name="Aalto S.L."/>
            <person name="Karvinen A."/>
            <person name="Nykanen H."/>
        </authorList>
    </citation>
    <scope>NUCLEOTIDE SEQUENCE [LARGE SCALE GENOMIC DNA]</scope>
    <source>
        <strain evidence="10">AMbin10</strain>
    </source>
</reference>
<keyword evidence="2" id="KW-1003">Cell membrane</keyword>
<dbReference type="PANTHER" id="PTHR33908">
    <property type="entry name" value="MANNOSYLTRANSFERASE YKCB-RELATED"/>
    <property type="match status" value="1"/>
</dbReference>
<evidence type="ECO:0000256" key="2">
    <source>
        <dbReference type="ARBA" id="ARBA00022475"/>
    </source>
</evidence>
<feature type="transmembrane region" description="Helical" evidence="8">
    <location>
        <begin position="15"/>
        <end position="33"/>
    </location>
</feature>
<dbReference type="InterPro" id="IPR050297">
    <property type="entry name" value="LipidA_mod_glycosyltrf_83"/>
</dbReference>
<evidence type="ECO:0000256" key="7">
    <source>
        <dbReference type="ARBA" id="ARBA00023136"/>
    </source>
</evidence>
<proteinExistence type="predicted"/>
<protein>
    <recommendedName>
        <fullName evidence="9">Glycosyltransferase RgtA/B/C/D-like domain-containing protein</fullName>
    </recommendedName>
</protein>
<evidence type="ECO:0000256" key="6">
    <source>
        <dbReference type="ARBA" id="ARBA00022989"/>
    </source>
</evidence>
<feature type="transmembrane region" description="Helical" evidence="8">
    <location>
        <begin position="80"/>
        <end position="100"/>
    </location>
</feature>
<dbReference type="Proteomes" id="UP000249396">
    <property type="component" value="Unassembled WGS sequence"/>
</dbReference>